<dbReference type="GO" id="GO:0099072">
    <property type="term" value="P:regulation of postsynaptic membrane neurotransmitter receptor levels"/>
    <property type="evidence" value="ECO:0007669"/>
    <property type="project" value="TreeGrafter"/>
</dbReference>
<dbReference type="PANTHER" id="PTHR46902:SF1">
    <property type="entry name" value="DOMON DOMAIN-CONTAINING PROTEIN FRRS1L"/>
    <property type="match status" value="1"/>
</dbReference>
<reference evidence="3" key="1">
    <citation type="submission" date="2017-01" db="EMBL/GenBank/DDBJ databases">
        <title>Comparative genomics of anhydrobiosis in the tardigrade Hypsibius dujardini.</title>
        <authorList>
            <person name="Yoshida Y."/>
            <person name="Koutsovoulos G."/>
            <person name="Laetsch D."/>
            <person name="Stevens L."/>
            <person name="Kumar S."/>
            <person name="Horikawa D."/>
            <person name="Ishino K."/>
            <person name="Komine S."/>
            <person name="Tomita M."/>
            <person name="Blaxter M."/>
            <person name="Arakawa K."/>
        </authorList>
    </citation>
    <scope>NUCLEOTIDE SEQUENCE [LARGE SCALE GENOMIC DNA]</scope>
    <source>
        <strain evidence="3">Z151</strain>
    </source>
</reference>
<evidence type="ECO:0000313" key="2">
    <source>
        <dbReference type="EMBL" id="OQV16404.1"/>
    </source>
</evidence>
<evidence type="ECO:0008006" key="4">
    <source>
        <dbReference type="Google" id="ProtNLM"/>
    </source>
</evidence>
<dbReference type="PANTHER" id="PTHR46902">
    <property type="entry name" value="DOMON DOMAIN-CONTAINING PROTEIN FRRS1L"/>
    <property type="match status" value="1"/>
</dbReference>
<keyword evidence="1" id="KW-0732">Signal</keyword>
<comment type="caution">
    <text evidence="2">The sequence shown here is derived from an EMBL/GenBank/DDBJ whole genome shotgun (WGS) entry which is preliminary data.</text>
</comment>
<feature type="chain" id="PRO_5012754539" description="DOMON domain-containing protein" evidence="1">
    <location>
        <begin position="20"/>
        <end position="198"/>
    </location>
</feature>
<feature type="signal peptide" evidence="1">
    <location>
        <begin position="1"/>
        <end position="19"/>
    </location>
</feature>
<accession>A0A1W0WMG7</accession>
<dbReference type="InterPro" id="IPR042789">
    <property type="entry name" value="FRRS1L"/>
</dbReference>
<proteinExistence type="predicted"/>
<dbReference type="Proteomes" id="UP000192578">
    <property type="component" value="Unassembled WGS sequence"/>
</dbReference>
<dbReference type="EMBL" id="MTYJ01000074">
    <property type="protein sequence ID" value="OQV16404.1"/>
    <property type="molecule type" value="Genomic_DNA"/>
</dbReference>
<name>A0A1W0WMG7_HYPEX</name>
<dbReference type="OrthoDB" id="6505314at2759"/>
<protein>
    <recommendedName>
        <fullName evidence="4">DOMON domain-containing protein</fullName>
    </recommendedName>
</protein>
<evidence type="ECO:0000313" key="3">
    <source>
        <dbReference type="Proteomes" id="UP000192578"/>
    </source>
</evidence>
<gene>
    <name evidence="2" type="ORF">BV898_09395</name>
</gene>
<evidence type="ECO:0000256" key="1">
    <source>
        <dbReference type="SAM" id="SignalP"/>
    </source>
</evidence>
<organism evidence="2 3">
    <name type="scientific">Hypsibius exemplaris</name>
    <name type="common">Freshwater tardigrade</name>
    <dbReference type="NCBI Taxonomy" id="2072580"/>
    <lineage>
        <taxon>Eukaryota</taxon>
        <taxon>Metazoa</taxon>
        <taxon>Ecdysozoa</taxon>
        <taxon>Tardigrada</taxon>
        <taxon>Eutardigrada</taxon>
        <taxon>Parachela</taxon>
        <taxon>Hypsibioidea</taxon>
        <taxon>Hypsibiidae</taxon>
        <taxon>Hypsibius</taxon>
    </lineage>
</organism>
<keyword evidence="3" id="KW-1185">Reference proteome</keyword>
<dbReference type="GO" id="GO:1900449">
    <property type="term" value="P:regulation of glutamate receptor signaling pathway"/>
    <property type="evidence" value="ECO:0007669"/>
    <property type="project" value="InterPro"/>
</dbReference>
<dbReference type="AlphaFoldDB" id="A0A1W0WMG7"/>
<sequence length="198" mass="20950">MASAAVFVAILLLIHACDGQNCGSSGITCVGLPARCATKGAAASCEILAEVSVVGDSVHVDLSAAAKGSKLNLDLKDRWIAVGFSESGRMPKTPVVHCFEDAGKAQAKLTFNSDVGWQNFGWKNIDQSQLGVLKTSVNETGLSCSVSLKRSIAINAFTFDLAKTKHKLLIATGPMRDGAITFHRTISPETSFPDSYLF</sequence>